<evidence type="ECO:0000313" key="2">
    <source>
        <dbReference type="Proteomes" id="UP000001036"/>
    </source>
</evidence>
<dbReference type="Proteomes" id="UP000001036">
    <property type="component" value="Chromosome"/>
</dbReference>
<reference evidence="1 2" key="1">
    <citation type="journal article" date="2008" name="J. Bacteriol.">
        <title>Insights into plant cell wall degradation from the genome sequence of the soil bacterium Cellvibrio japonicus.</title>
        <authorList>
            <person name="Deboy R.T."/>
            <person name="Mongodin E.F."/>
            <person name="Fouts D.E."/>
            <person name="Tailford L.E."/>
            <person name="Khouri H."/>
            <person name="Emerson J.B."/>
            <person name="Mohamoud Y."/>
            <person name="Watkins K."/>
            <person name="Henrissat B."/>
            <person name="Gilbert H.J."/>
            <person name="Nelson K.E."/>
        </authorList>
    </citation>
    <scope>NUCLEOTIDE SEQUENCE [LARGE SCALE GENOMIC DNA]</scope>
    <source>
        <strain evidence="1 2">Ueda107</strain>
    </source>
</reference>
<dbReference type="EMBL" id="CP000934">
    <property type="protein sequence ID" value="ACE82811.1"/>
    <property type="molecule type" value="Genomic_DNA"/>
</dbReference>
<name>B3PED3_CELJU</name>
<accession>B3PED3</accession>
<dbReference type="RefSeq" id="WP_012488812.1">
    <property type="nucleotide sequence ID" value="NC_010995.1"/>
</dbReference>
<organism evidence="1 2">
    <name type="scientific">Cellvibrio japonicus (strain Ueda107)</name>
    <name type="common">Pseudomonas fluorescens subsp. cellulosa</name>
    <dbReference type="NCBI Taxonomy" id="498211"/>
    <lineage>
        <taxon>Bacteria</taxon>
        <taxon>Pseudomonadati</taxon>
        <taxon>Pseudomonadota</taxon>
        <taxon>Gammaproteobacteria</taxon>
        <taxon>Cellvibrionales</taxon>
        <taxon>Cellvibrionaceae</taxon>
        <taxon>Cellvibrio</taxon>
    </lineage>
</organism>
<dbReference type="NCBIfam" id="NF047558">
    <property type="entry name" value="TPR_END_plus"/>
    <property type="match status" value="1"/>
</dbReference>
<dbReference type="AlphaFoldDB" id="B3PED3"/>
<evidence type="ECO:0000313" key="1">
    <source>
        <dbReference type="EMBL" id="ACE82811.1"/>
    </source>
</evidence>
<dbReference type="eggNOG" id="COG0457">
    <property type="taxonomic scope" value="Bacteria"/>
</dbReference>
<gene>
    <name evidence="1" type="ordered locus">CJA_3235</name>
</gene>
<dbReference type="HOGENOM" id="CLU_2859495_0_0_6"/>
<dbReference type="STRING" id="498211.CJA_3235"/>
<sequence length="64" mass="7218">MACAHTTLSHYDEAMVFLTKALINGDARLDDFARDPALKPLHHLPAFEQLLVEARTRIADQTQE</sequence>
<proteinExistence type="predicted"/>
<keyword evidence="2" id="KW-1185">Reference proteome</keyword>
<protein>
    <submittedName>
        <fullName evidence="1">Uncharacterized protein</fullName>
    </submittedName>
</protein>
<dbReference type="KEGG" id="cja:CJA_3235"/>